<dbReference type="EMBL" id="CP086322">
    <property type="protein sequence ID" value="UQA90711.1"/>
    <property type="molecule type" value="Genomic_DNA"/>
</dbReference>
<dbReference type="Proteomes" id="UP000830115">
    <property type="component" value="Chromosome"/>
</dbReference>
<evidence type="ECO:0000313" key="2">
    <source>
        <dbReference type="Proteomes" id="UP000830115"/>
    </source>
</evidence>
<keyword evidence="2" id="KW-1185">Reference proteome</keyword>
<dbReference type="InterPro" id="IPR008949">
    <property type="entry name" value="Isoprenoid_synthase_dom_sf"/>
</dbReference>
<name>A0ABY4LYZ8_9ACTN</name>
<dbReference type="Gene3D" id="1.10.600.10">
    <property type="entry name" value="Farnesyl Diphosphate Synthase"/>
    <property type="match status" value="1"/>
</dbReference>
<organism evidence="1 2">
    <name type="scientific">Streptomyces halobius</name>
    <dbReference type="NCBI Taxonomy" id="2879846"/>
    <lineage>
        <taxon>Bacteria</taxon>
        <taxon>Bacillati</taxon>
        <taxon>Actinomycetota</taxon>
        <taxon>Actinomycetes</taxon>
        <taxon>Kitasatosporales</taxon>
        <taxon>Streptomycetaceae</taxon>
        <taxon>Streptomyces</taxon>
    </lineage>
</organism>
<dbReference type="RefSeq" id="WP_248861474.1">
    <property type="nucleotide sequence ID" value="NZ_CP086322.1"/>
</dbReference>
<accession>A0ABY4LYZ8</accession>
<proteinExistence type="predicted"/>
<reference evidence="1" key="1">
    <citation type="submission" date="2021-10" db="EMBL/GenBank/DDBJ databases">
        <title>Streptomyces nigrumlapis sp.nov.,an antimicrobial producing actinobacterium isolated from Black Gobi rocks.</title>
        <authorList>
            <person name="Wen Y."/>
            <person name="Zhang W."/>
            <person name="Liu X.G."/>
        </authorList>
    </citation>
    <scope>NUCLEOTIDE SEQUENCE</scope>
    <source>
        <strain evidence="1">ST13-2-2</strain>
    </source>
</reference>
<evidence type="ECO:0000313" key="1">
    <source>
        <dbReference type="EMBL" id="UQA90711.1"/>
    </source>
</evidence>
<gene>
    <name evidence="1" type="ORF">K9S39_01335</name>
</gene>
<protein>
    <submittedName>
        <fullName evidence="1">Uncharacterized protein</fullName>
    </submittedName>
</protein>
<sequence>MADAPITVPPMYCPIPRRNHPRAAEAEAHTMDWAERFGLYWDEEQLRRVRGMESGRLAAFAAPVGGFELLKVYADFTTWAFAFDDEYLR</sequence>
<dbReference type="SUPFAM" id="SSF48576">
    <property type="entry name" value="Terpenoid synthases"/>
    <property type="match status" value="1"/>
</dbReference>